<evidence type="ECO:0000313" key="2">
    <source>
        <dbReference type="Proteomes" id="UP000298663"/>
    </source>
</evidence>
<keyword evidence="2" id="KW-1185">Reference proteome</keyword>
<accession>A0A4V5ZXF4</accession>
<proteinExistence type="predicted"/>
<dbReference type="Proteomes" id="UP000298663">
    <property type="component" value="Unassembled WGS sequence"/>
</dbReference>
<name>A0A4V5ZXF4_STECR</name>
<reference evidence="1 2" key="2">
    <citation type="journal article" date="2019" name="G3 (Bethesda)">
        <title>Hybrid Assembly of the Genome of the Entomopathogenic Nematode Steinernema carpocapsae Identifies the X-Chromosome.</title>
        <authorList>
            <person name="Serra L."/>
            <person name="Macchietto M."/>
            <person name="Macias-Munoz A."/>
            <person name="McGill C.J."/>
            <person name="Rodriguez I.M."/>
            <person name="Rodriguez B."/>
            <person name="Murad R."/>
            <person name="Mortazavi A."/>
        </authorList>
    </citation>
    <scope>NUCLEOTIDE SEQUENCE [LARGE SCALE GENOMIC DNA]</scope>
    <source>
        <strain evidence="1 2">ALL</strain>
    </source>
</reference>
<protein>
    <submittedName>
        <fullName evidence="1">Uncharacterized protein</fullName>
    </submittedName>
</protein>
<gene>
    <name evidence="1" type="ORF">L596_029268</name>
</gene>
<dbReference type="EMBL" id="AZBU02000012">
    <property type="protein sequence ID" value="TKR59625.1"/>
    <property type="molecule type" value="Genomic_DNA"/>
</dbReference>
<dbReference type="AlphaFoldDB" id="A0A4V5ZXF4"/>
<organism evidence="1 2">
    <name type="scientific">Steinernema carpocapsae</name>
    <name type="common">Entomopathogenic nematode</name>
    <dbReference type="NCBI Taxonomy" id="34508"/>
    <lineage>
        <taxon>Eukaryota</taxon>
        <taxon>Metazoa</taxon>
        <taxon>Ecdysozoa</taxon>
        <taxon>Nematoda</taxon>
        <taxon>Chromadorea</taxon>
        <taxon>Rhabditida</taxon>
        <taxon>Tylenchina</taxon>
        <taxon>Panagrolaimomorpha</taxon>
        <taxon>Strongyloidoidea</taxon>
        <taxon>Steinernematidae</taxon>
        <taxon>Steinernema</taxon>
    </lineage>
</organism>
<sequence>MNLRHNREKPQGVVHRGHELVTLNYSPWRKLIRLSWILPGKSKLPILLKMLQNCFQEFETKQFFLRAAEGVMRR</sequence>
<evidence type="ECO:0000313" key="1">
    <source>
        <dbReference type="EMBL" id="TKR59625.1"/>
    </source>
</evidence>
<reference evidence="1 2" key="1">
    <citation type="journal article" date="2015" name="Genome Biol.">
        <title>Comparative genomics of Steinernema reveals deeply conserved gene regulatory networks.</title>
        <authorList>
            <person name="Dillman A.R."/>
            <person name="Macchietto M."/>
            <person name="Porter C.F."/>
            <person name="Rogers A."/>
            <person name="Williams B."/>
            <person name="Antoshechkin I."/>
            <person name="Lee M.M."/>
            <person name="Goodwin Z."/>
            <person name="Lu X."/>
            <person name="Lewis E.E."/>
            <person name="Goodrich-Blair H."/>
            <person name="Stock S.P."/>
            <person name="Adams B.J."/>
            <person name="Sternberg P.W."/>
            <person name="Mortazavi A."/>
        </authorList>
    </citation>
    <scope>NUCLEOTIDE SEQUENCE [LARGE SCALE GENOMIC DNA]</scope>
    <source>
        <strain evidence="1 2">ALL</strain>
    </source>
</reference>
<comment type="caution">
    <text evidence="1">The sequence shown here is derived from an EMBL/GenBank/DDBJ whole genome shotgun (WGS) entry which is preliminary data.</text>
</comment>